<keyword evidence="10" id="KW-1133">Transmembrane helix</keyword>
<keyword evidence="15" id="KW-1185">Reference proteome</keyword>
<keyword evidence="10" id="KW-0472">Membrane</keyword>
<dbReference type="InterPro" id="IPR006585">
    <property type="entry name" value="FTP1"/>
</dbReference>
<dbReference type="PANTHER" id="PTHR19134:SF562">
    <property type="entry name" value="PROTEIN-TYROSINE-PHOSPHATASE"/>
    <property type="match status" value="1"/>
</dbReference>
<evidence type="ECO:0000256" key="6">
    <source>
        <dbReference type="ARBA" id="ARBA00022912"/>
    </source>
</evidence>
<feature type="domain" description="Tyrosine-protein phosphatase" evidence="12">
    <location>
        <begin position="677"/>
        <end position="929"/>
    </location>
</feature>
<dbReference type="EMBL" id="CAXITT010000108">
    <property type="protein sequence ID" value="CAL1532183.1"/>
    <property type="molecule type" value="Genomic_DNA"/>
</dbReference>
<feature type="domain" description="Tyrosine specific protein phosphatases" evidence="13">
    <location>
        <begin position="1150"/>
        <end position="1224"/>
    </location>
</feature>
<evidence type="ECO:0000256" key="1">
    <source>
        <dbReference type="ARBA" id="ARBA00009580"/>
    </source>
</evidence>
<dbReference type="SUPFAM" id="SSF52799">
    <property type="entry name" value="(Phosphotyrosine protein) phosphatases II"/>
    <property type="match status" value="2"/>
</dbReference>
<dbReference type="Gene3D" id="2.170.300.10">
    <property type="entry name" value="Tie2 ligand-binding domain superfamily"/>
    <property type="match status" value="1"/>
</dbReference>
<feature type="signal peptide" evidence="11">
    <location>
        <begin position="1"/>
        <end position="23"/>
    </location>
</feature>
<dbReference type="Proteomes" id="UP001497497">
    <property type="component" value="Unassembled WGS sequence"/>
</dbReference>
<reference evidence="14 15" key="1">
    <citation type="submission" date="2024-04" db="EMBL/GenBank/DDBJ databases">
        <authorList>
            <consortium name="Genoscope - CEA"/>
            <person name="William W."/>
        </authorList>
    </citation>
    <scope>NUCLEOTIDE SEQUENCE [LARGE SCALE GENOMIC DNA]</scope>
</reference>
<feature type="domain" description="Tyrosine-protein phosphatase" evidence="12">
    <location>
        <begin position="960"/>
        <end position="1233"/>
    </location>
</feature>
<evidence type="ECO:0000256" key="3">
    <source>
        <dbReference type="ARBA" id="ARBA00022723"/>
    </source>
</evidence>
<feature type="domain" description="Tyrosine specific protein phosphatases" evidence="13">
    <location>
        <begin position="851"/>
        <end position="920"/>
    </location>
</feature>
<dbReference type="InterPro" id="IPR029021">
    <property type="entry name" value="Prot-tyrosine_phosphatase-like"/>
</dbReference>
<keyword evidence="10" id="KW-0812">Transmembrane</keyword>
<dbReference type="FunFam" id="3.90.190.10:FF:000102">
    <property type="entry name" value="Receptor-type tyrosine-protein phosphatase"/>
    <property type="match status" value="1"/>
</dbReference>
<dbReference type="InterPro" id="IPR000387">
    <property type="entry name" value="Tyr_Pase_dom"/>
</dbReference>
<comment type="catalytic activity">
    <reaction evidence="8">
        <text>O-phospho-L-tyrosyl-[protein] + H2O = L-tyrosyl-[protein] + phosphate</text>
        <dbReference type="Rhea" id="RHEA:10684"/>
        <dbReference type="Rhea" id="RHEA-COMP:10136"/>
        <dbReference type="Rhea" id="RHEA-COMP:20101"/>
        <dbReference type="ChEBI" id="CHEBI:15377"/>
        <dbReference type="ChEBI" id="CHEBI:43474"/>
        <dbReference type="ChEBI" id="CHEBI:46858"/>
        <dbReference type="ChEBI" id="CHEBI:61978"/>
        <dbReference type="EC" id="3.1.3.48"/>
    </reaction>
</comment>
<dbReference type="PANTHER" id="PTHR19134">
    <property type="entry name" value="RECEPTOR-TYPE TYROSINE-PROTEIN PHOSPHATASE"/>
    <property type="match status" value="1"/>
</dbReference>
<dbReference type="InterPro" id="IPR016130">
    <property type="entry name" value="Tyr_Pase_AS"/>
</dbReference>
<dbReference type="InterPro" id="IPR008979">
    <property type="entry name" value="Galactose-bd-like_sf"/>
</dbReference>
<dbReference type="GO" id="GO:0046872">
    <property type="term" value="F:metal ion binding"/>
    <property type="evidence" value="ECO:0007669"/>
    <property type="project" value="UniProtKB-KW"/>
</dbReference>
<evidence type="ECO:0000313" key="14">
    <source>
        <dbReference type="EMBL" id="CAL1532183.1"/>
    </source>
</evidence>
<dbReference type="PRINTS" id="PR00700">
    <property type="entry name" value="PRTYPHPHTASE"/>
</dbReference>
<gene>
    <name evidence="14" type="ORF">GSLYS_00006262001</name>
</gene>
<keyword evidence="11" id="KW-0732">Signal</keyword>
<dbReference type="PROSITE" id="PS50056">
    <property type="entry name" value="TYR_PHOSPHATASE_2"/>
    <property type="match status" value="2"/>
</dbReference>
<protein>
    <recommendedName>
        <fullName evidence="2">protein-tyrosine-phosphatase</fullName>
        <ecNumber evidence="2">3.1.3.48</ecNumber>
    </recommendedName>
</protein>
<dbReference type="Pfam" id="PF00102">
    <property type="entry name" value="Y_phosphatase"/>
    <property type="match status" value="2"/>
</dbReference>
<dbReference type="InterPro" id="IPR003595">
    <property type="entry name" value="Tyr_Pase_cat"/>
</dbReference>
<evidence type="ECO:0000259" key="13">
    <source>
        <dbReference type="PROSITE" id="PS50056"/>
    </source>
</evidence>
<dbReference type="PROSITE" id="PS00383">
    <property type="entry name" value="TYR_PHOSPHATASE_1"/>
    <property type="match status" value="1"/>
</dbReference>
<feature type="compositionally biased region" description="Polar residues" evidence="9">
    <location>
        <begin position="623"/>
        <end position="645"/>
    </location>
</feature>
<dbReference type="GO" id="GO:0004725">
    <property type="term" value="F:protein tyrosine phosphatase activity"/>
    <property type="evidence" value="ECO:0007669"/>
    <property type="project" value="UniProtKB-EC"/>
</dbReference>
<evidence type="ECO:0000259" key="12">
    <source>
        <dbReference type="PROSITE" id="PS50055"/>
    </source>
</evidence>
<name>A0AAV2HEX3_LYMST</name>
<feature type="transmembrane region" description="Helical" evidence="10">
    <location>
        <begin position="560"/>
        <end position="584"/>
    </location>
</feature>
<sequence>MIHRIFGIITVFTFSIVVLGVSAACDTGWFGTKCTYQCHCTTNTCDSNGECLEGRCASGWFGPACQYQDLYSQPQVATSSLNATNLIDRDDQTCISTNTGNLTVTLNMIYPITWIRLSVNKPDQLQVSTLLFTDKQDSVTTCSRTITQDRTMDILCDVSVAGNKISFIGDGVNSLCSLYISGGRNVAVRQMTSQSSNYSENGVAYDSSRAVDGNTDSDFSHGKCSHTLKATDSNWNVTFSRPPLVNRYVLYNRGNLQERLLNFSLSSFNQEKDLVFAYSIPPKQQLTYAVTSPPELVSYVKMFTNVSQILTLCEVEIYGDSVCPTNQFGLECNKSCNCESKAETCFVATGGCPSGCAAGFHGDGCGKNCSQGRWGVDCINQCTHCTNKTCDRINGTCDLGCEDGYKGDTCDDKCSSLTWGKDCSHQCSPQCFNKSCNITNGVCLSGCTDGYTGDSCTEACPSATWGKDCQYNCSDHCLDNPCNVANGRCDSGCEPGYLGDKCTAKCPKLTWGSQCLKRCSDHCLNKTCDFVNGICDHGCDGDYNNTQCLDESITNDSVPLAAIVAPIVFSIVVFLVIIVGVILWRRRRGKKQKISEEQVSKEMMCIKQNKVIIDNNNDDDNNTSIENDGQSKNSVSTPVTSNHENTYSNTVLPMAKDTSIAVNDLNEFMSLHNTDYFTDQFKNIPAPTNVSMEIGLSNENRHKNRYKNICTYDHSRVHLMINTAKHEGDYINASYIEGYMDKEKFIASQGPNKVIINDFVRLLWEQRVDKVVMLTNLIEEGQVKCERYWPEEGKVAFGHIKVRLASTHVFADYTIRKLELIKKDEPIHQMTQFHFTSWPDKGVPLTPWSLVDFQQRVSSEPTTSPVVVHCSAGVGRTGTFIALCNVMKEAEDTGRIDFFKTVVKLRQDRVMMIQTSAQFEFLHRAAQVAIVCMGTTVTSRDITDRIRILEEEVFKGRTKMETEFQDVCSVSEDFTKHTKDVENTEQDESVYENNVNNAAIVKNRFPDILPEKTYRASLIPDGSQSGDYINAVIVPSLKKKDQQVLTQLPLAATVVDFWRLVMDYKVSLIVEFEFHLQSTDPTIADYLPSIPGEALTLGTNEIRVLSSKNFALGKELQLSIRSKNKSTHLKSFDELKVSHLKCFSTELDVKNLLLLVKHIRSAKSPGEERVLYMCRDGAKYSGLACVLTLLLDRIDNDLRLTIPLVVGAIKSMRPQVIPTLDQYRILYQVLHRYSETTSSYTNFGDYQQMNFSEANNLEKSKSLDTENSNSSA</sequence>
<evidence type="ECO:0000256" key="5">
    <source>
        <dbReference type="ARBA" id="ARBA00022837"/>
    </source>
</evidence>
<keyword evidence="7" id="KW-1015">Disulfide bond</keyword>
<dbReference type="SMART" id="SM00194">
    <property type="entry name" value="PTPc"/>
    <property type="match status" value="2"/>
</dbReference>
<keyword evidence="5" id="KW-0106">Calcium</keyword>
<dbReference type="EC" id="3.1.3.48" evidence="2"/>
<feature type="region of interest" description="Disordered" evidence="9">
    <location>
        <begin position="614"/>
        <end position="645"/>
    </location>
</feature>
<dbReference type="AlphaFoldDB" id="A0AAV2HEX3"/>
<evidence type="ECO:0000256" key="4">
    <source>
        <dbReference type="ARBA" id="ARBA00022801"/>
    </source>
</evidence>
<evidence type="ECO:0000256" key="11">
    <source>
        <dbReference type="SAM" id="SignalP"/>
    </source>
</evidence>
<evidence type="ECO:0000256" key="9">
    <source>
        <dbReference type="SAM" id="MobiDB-lite"/>
    </source>
</evidence>
<evidence type="ECO:0000256" key="10">
    <source>
        <dbReference type="SAM" id="Phobius"/>
    </source>
</evidence>
<dbReference type="SUPFAM" id="SSF49785">
    <property type="entry name" value="Galactose-binding domain-like"/>
    <property type="match status" value="1"/>
</dbReference>
<proteinExistence type="inferred from homology"/>
<dbReference type="PROSITE" id="PS50055">
    <property type="entry name" value="TYR_PHOSPHATASE_PTP"/>
    <property type="match status" value="2"/>
</dbReference>
<dbReference type="PROSITE" id="PS51257">
    <property type="entry name" value="PROKAR_LIPOPROTEIN"/>
    <property type="match status" value="1"/>
</dbReference>
<keyword evidence="4" id="KW-0378">Hydrolase</keyword>
<evidence type="ECO:0000256" key="7">
    <source>
        <dbReference type="ARBA" id="ARBA00023157"/>
    </source>
</evidence>
<dbReference type="InterPro" id="IPR050348">
    <property type="entry name" value="Protein-Tyr_Phosphatase"/>
</dbReference>
<feature type="chain" id="PRO_5043763396" description="protein-tyrosine-phosphatase" evidence="11">
    <location>
        <begin position="24"/>
        <end position="1272"/>
    </location>
</feature>
<evidence type="ECO:0000256" key="2">
    <source>
        <dbReference type="ARBA" id="ARBA00013064"/>
    </source>
</evidence>
<organism evidence="14 15">
    <name type="scientific">Lymnaea stagnalis</name>
    <name type="common">Great pond snail</name>
    <name type="synonym">Helix stagnalis</name>
    <dbReference type="NCBI Taxonomy" id="6523"/>
    <lineage>
        <taxon>Eukaryota</taxon>
        <taxon>Metazoa</taxon>
        <taxon>Spiralia</taxon>
        <taxon>Lophotrochozoa</taxon>
        <taxon>Mollusca</taxon>
        <taxon>Gastropoda</taxon>
        <taxon>Heterobranchia</taxon>
        <taxon>Euthyneura</taxon>
        <taxon>Panpulmonata</taxon>
        <taxon>Hygrophila</taxon>
        <taxon>Lymnaeoidea</taxon>
        <taxon>Lymnaeidae</taxon>
        <taxon>Lymnaea</taxon>
    </lineage>
</organism>
<dbReference type="Gene3D" id="2.60.120.260">
    <property type="entry name" value="Galactose-binding domain-like"/>
    <property type="match status" value="1"/>
</dbReference>
<comment type="similarity">
    <text evidence="1">Belongs to the protein-tyrosine phosphatase family.</text>
</comment>
<comment type="caution">
    <text evidence="14">The sequence shown here is derived from an EMBL/GenBank/DDBJ whole genome shotgun (WGS) entry which is preliminary data.</text>
</comment>
<evidence type="ECO:0000313" key="15">
    <source>
        <dbReference type="Proteomes" id="UP001497497"/>
    </source>
</evidence>
<dbReference type="SMART" id="SM00607">
    <property type="entry name" value="FTP"/>
    <property type="match status" value="1"/>
</dbReference>
<keyword evidence="3" id="KW-0479">Metal-binding</keyword>
<keyword evidence="6" id="KW-0904">Protein phosphatase</keyword>
<dbReference type="InterPro" id="IPR000242">
    <property type="entry name" value="PTP_cat"/>
</dbReference>
<dbReference type="SMART" id="SM00404">
    <property type="entry name" value="PTPc_motif"/>
    <property type="match status" value="2"/>
</dbReference>
<accession>A0AAV2HEX3</accession>
<evidence type="ECO:0000256" key="8">
    <source>
        <dbReference type="ARBA" id="ARBA00051722"/>
    </source>
</evidence>
<dbReference type="Gene3D" id="3.90.190.10">
    <property type="entry name" value="Protein tyrosine phosphatase superfamily"/>
    <property type="match status" value="2"/>
</dbReference>